<protein>
    <recommendedName>
        <fullName evidence="4">HSF-type DNA-binding domain-containing protein</fullName>
    </recommendedName>
</protein>
<dbReference type="Proteomes" id="UP000815677">
    <property type="component" value="Unassembled WGS sequence"/>
</dbReference>
<evidence type="ECO:0008006" key="4">
    <source>
        <dbReference type="Google" id="ProtNLM"/>
    </source>
</evidence>
<proteinExistence type="predicted"/>
<feature type="compositionally biased region" description="Low complexity" evidence="1">
    <location>
        <begin position="163"/>
        <end position="182"/>
    </location>
</feature>
<feature type="region of interest" description="Disordered" evidence="1">
    <location>
        <begin position="150"/>
        <end position="188"/>
    </location>
</feature>
<feature type="region of interest" description="Disordered" evidence="1">
    <location>
        <begin position="325"/>
        <end position="348"/>
    </location>
</feature>
<reference evidence="2" key="1">
    <citation type="submission" date="2014-09" db="EMBL/GenBank/DDBJ databases">
        <title>Genome sequence of the luminous mushroom Mycena chlorophos for searching fungal bioluminescence genes.</title>
        <authorList>
            <person name="Tanaka Y."/>
            <person name="Kasuga D."/>
            <person name="Oba Y."/>
            <person name="Hase S."/>
            <person name="Sato K."/>
            <person name="Oba Y."/>
            <person name="Sakakibara Y."/>
        </authorList>
    </citation>
    <scope>NUCLEOTIDE SEQUENCE</scope>
</reference>
<dbReference type="EMBL" id="DF849423">
    <property type="protein sequence ID" value="GAT57209.1"/>
    <property type="molecule type" value="Genomic_DNA"/>
</dbReference>
<feature type="region of interest" description="Disordered" evidence="1">
    <location>
        <begin position="532"/>
        <end position="552"/>
    </location>
</feature>
<gene>
    <name evidence="2" type="ORF">MCHLO_13773</name>
</gene>
<feature type="region of interest" description="Disordered" evidence="1">
    <location>
        <begin position="953"/>
        <end position="974"/>
    </location>
</feature>
<accession>A0ABQ0M1L5</accession>
<feature type="region of interest" description="Disordered" evidence="1">
    <location>
        <begin position="1"/>
        <end position="55"/>
    </location>
</feature>
<feature type="compositionally biased region" description="Polar residues" evidence="1">
    <location>
        <begin position="385"/>
        <end position="397"/>
    </location>
</feature>
<sequence length="974" mass="107193">MHRERRACVKESGAPKPNVFSTPQRPPPSSSPSGPSKLTIRIPARPHPAPTKVRNRLNHPRTFMPALYDMLIACDDRIGWSRDGRAIEIPDIDLFTFVLVAYFPKLSLTSWRRCMLSYGFRSNTSRTTGTLSLSHPTLTRASKRSDFVEAIQAPRKNPPAKQRPWSRSSSVLSSPLSSVSGSEAGDDEVETMVDDTLPQAGPSTSISIIRDRDSFLVKLFRLCEDHTNAAVLRWDNHGRVVIRDPERLPGLLQLHSWAPRPRTFGGICREFFRHGFVLIPLRDKYRIPSTVFYAWSHPILDADYPMDELARLSAADAWQLAADEMDGDADGDADGEGEDEEGPMPLPAFNLKMEGVEMLASPDVDMDMDMDTEPPPQSDEPELETASNDSISDSSTCPAPAAPRGPLHARCKCKTSTGSGTPSLGAGWINFGGRLYMYLYTGPPGRVFLCQQVARAGHEGRGAGLACEGQAWLQRGTWLRTGSAVRRLRCATSTSASASIASSCLARVTSRRRLIRECSPRELESVRKLGSDFQSALSMPPERASRQQRPQAPGRLPVILSARPQNIGADGPAPLVTSQIDATLLSSGSQSPFQPVPQSPVTKLRIRIPARPMMVANRTRKVGGRSGKTFMRLLYGALERSTHEGAGSIRWSIDGTIIEVPSVQRAVGEYFPHILAKSFRARMGGYGFRGAFRSTGTRGWKHPTLTRSSPRESFVDASIIRIRRYGQKRRSASSSPGDTLLPLVLPNQFNTNEPSTDHSTLQNELQVWTSATPGPAPEVRFLHPQNLTSTGTDLHDSDLDRALEPQPESSESFLLKIYSLSKDPANASIISWRGPEGGRRLDVHDPTKLVTLLRLLPATTTRTFGRFCAELKHHGFVLTPMWYPYHNKPNTFYAWKHPVLDETYPENELAHLTVDAALRMAEDAQRAALLNMAVPKEDVAVLGVEVFGVAEDSDVDASEEGNEKIAAQAVTSGP</sequence>
<name>A0ABQ0M1L5_MYCCL</name>
<evidence type="ECO:0000313" key="2">
    <source>
        <dbReference type="EMBL" id="GAT57209.1"/>
    </source>
</evidence>
<feature type="compositionally biased region" description="Acidic residues" evidence="1">
    <location>
        <begin position="325"/>
        <end position="342"/>
    </location>
</feature>
<feature type="region of interest" description="Disordered" evidence="1">
    <location>
        <begin position="365"/>
        <end position="407"/>
    </location>
</feature>
<evidence type="ECO:0000313" key="3">
    <source>
        <dbReference type="Proteomes" id="UP000815677"/>
    </source>
</evidence>
<keyword evidence="3" id="KW-1185">Reference proteome</keyword>
<evidence type="ECO:0000256" key="1">
    <source>
        <dbReference type="SAM" id="MobiDB-lite"/>
    </source>
</evidence>
<organism evidence="2 3">
    <name type="scientific">Mycena chlorophos</name>
    <name type="common">Agaric fungus</name>
    <name type="synonym">Agaricus chlorophos</name>
    <dbReference type="NCBI Taxonomy" id="658473"/>
    <lineage>
        <taxon>Eukaryota</taxon>
        <taxon>Fungi</taxon>
        <taxon>Dikarya</taxon>
        <taxon>Basidiomycota</taxon>
        <taxon>Agaricomycotina</taxon>
        <taxon>Agaricomycetes</taxon>
        <taxon>Agaricomycetidae</taxon>
        <taxon>Agaricales</taxon>
        <taxon>Marasmiineae</taxon>
        <taxon>Mycenaceae</taxon>
        <taxon>Mycena</taxon>
    </lineage>
</organism>